<comment type="caution">
    <text evidence="1">The sequence shown here is derived from an EMBL/GenBank/DDBJ whole genome shotgun (WGS) entry which is preliminary data.</text>
</comment>
<sequence>MTDLHLPGPSGLARLRDLKDDPVPQRILGDDAFDLRFSEERGGPTACMPIPTGSKP</sequence>
<dbReference type="Proteomes" id="UP001595952">
    <property type="component" value="Unassembled WGS sequence"/>
</dbReference>
<reference evidence="2" key="1">
    <citation type="journal article" date="2019" name="Int. J. Syst. Evol. Microbiol.">
        <title>The Global Catalogue of Microorganisms (GCM) 10K type strain sequencing project: providing services to taxonomists for standard genome sequencing and annotation.</title>
        <authorList>
            <consortium name="The Broad Institute Genomics Platform"/>
            <consortium name="The Broad Institute Genome Sequencing Center for Infectious Disease"/>
            <person name="Wu L."/>
            <person name="Ma J."/>
        </authorList>
    </citation>
    <scope>NUCLEOTIDE SEQUENCE [LARGE SCALE GENOMIC DNA]</scope>
    <source>
        <strain evidence="2">CCUG 55995</strain>
    </source>
</reference>
<dbReference type="EMBL" id="JBHSEI010000006">
    <property type="protein sequence ID" value="MFC4638489.1"/>
    <property type="molecule type" value="Genomic_DNA"/>
</dbReference>
<gene>
    <name evidence="1" type="ORF">ACFO0D_09035</name>
</gene>
<keyword evidence="2" id="KW-1185">Reference proteome</keyword>
<evidence type="ECO:0000313" key="1">
    <source>
        <dbReference type="EMBL" id="MFC4638489.1"/>
    </source>
</evidence>
<protein>
    <submittedName>
        <fullName evidence="1">Uncharacterized protein</fullName>
    </submittedName>
</protein>
<dbReference type="RefSeq" id="WP_380061498.1">
    <property type="nucleotide sequence ID" value="NZ_JBHSEI010000006.1"/>
</dbReference>
<accession>A0ABV9I844</accession>
<organism evidence="1 2">
    <name type="scientific">Deinococcus hohokamensis</name>
    <dbReference type="NCBI Taxonomy" id="309883"/>
    <lineage>
        <taxon>Bacteria</taxon>
        <taxon>Thermotogati</taxon>
        <taxon>Deinococcota</taxon>
        <taxon>Deinococci</taxon>
        <taxon>Deinococcales</taxon>
        <taxon>Deinococcaceae</taxon>
        <taxon>Deinococcus</taxon>
    </lineage>
</organism>
<evidence type="ECO:0000313" key="2">
    <source>
        <dbReference type="Proteomes" id="UP001595952"/>
    </source>
</evidence>
<name>A0ABV9I844_9DEIO</name>
<proteinExistence type="predicted"/>